<dbReference type="Proteomes" id="UP001603857">
    <property type="component" value="Unassembled WGS sequence"/>
</dbReference>
<dbReference type="EMBL" id="JBGMDY010000001">
    <property type="protein sequence ID" value="KAL2349270.1"/>
    <property type="molecule type" value="Genomic_DNA"/>
</dbReference>
<evidence type="ECO:0000256" key="1">
    <source>
        <dbReference type="SAM" id="Phobius"/>
    </source>
</evidence>
<reference evidence="2 3" key="1">
    <citation type="submission" date="2024-08" db="EMBL/GenBank/DDBJ databases">
        <title>Insights into the chromosomal genome structure of Flemingia macrophylla.</title>
        <authorList>
            <person name="Ding Y."/>
            <person name="Zhao Y."/>
            <person name="Bi W."/>
            <person name="Wu M."/>
            <person name="Zhao G."/>
            <person name="Gong Y."/>
            <person name="Li W."/>
            <person name="Zhang P."/>
        </authorList>
    </citation>
    <scope>NUCLEOTIDE SEQUENCE [LARGE SCALE GENOMIC DNA]</scope>
    <source>
        <strain evidence="2">DYQJB</strain>
        <tissue evidence="2">Leaf</tissue>
    </source>
</reference>
<accession>A0ABD1NMB5</accession>
<keyword evidence="1" id="KW-1133">Transmembrane helix</keyword>
<keyword evidence="1" id="KW-0472">Membrane</keyword>
<sequence>MRQAPVKLCNKQFTLVSLIWSLILVEISTKINLWLLLLGNIVDDELPKHLVNVVDQM</sequence>
<organism evidence="2 3">
    <name type="scientific">Flemingia macrophylla</name>
    <dbReference type="NCBI Taxonomy" id="520843"/>
    <lineage>
        <taxon>Eukaryota</taxon>
        <taxon>Viridiplantae</taxon>
        <taxon>Streptophyta</taxon>
        <taxon>Embryophyta</taxon>
        <taxon>Tracheophyta</taxon>
        <taxon>Spermatophyta</taxon>
        <taxon>Magnoliopsida</taxon>
        <taxon>eudicotyledons</taxon>
        <taxon>Gunneridae</taxon>
        <taxon>Pentapetalae</taxon>
        <taxon>rosids</taxon>
        <taxon>fabids</taxon>
        <taxon>Fabales</taxon>
        <taxon>Fabaceae</taxon>
        <taxon>Papilionoideae</taxon>
        <taxon>50 kb inversion clade</taxon>
        <taxon>NPAAA clade</taxon>
        <taxon>indigoferoid/millettioid clade</taxon>
        <taxon>Phaseoleae</taxon>
        <taxon>Flemingia</taxon>
    </lineage>
</organism>
<dbReference type="AlphaFoldDB" id="A0ABD1NMB5"/>
<name>A0ABD1NMB5_9FABA</name>
<protein>
    <submittedName>
        <fullName evidence="2">Uncharacterized protein</fullName>
    </submittedName>
</protein>
<proteinExistence type="predicted"/>
<evidence type="ECO:0000313" key="2">
    <source>
        <dbReference type="EMBL" id="KAL2349270.1"/>
    </source>
</evidence>
<gene>
    <name evidence="2" type="ORF">Fmac_003270</name>
</gene>
<comment type="caution">
    <text evidence="2">The sequence shown here is derived from an EMBL/GenBank/DDBJ whole genome shotgun (WGS) entry which is preliminary data.</text>
</comment>
<keyword evidence="3" id="KW-1185">Reference proteome</keyword>
<keyword evidence="1" id="KW-0812">Transmembrane</keyword>
<feature type="transmembrane region" description="Helical" evidence="1">
    <location>
        <begin position="12"/>
        <end position="37"/>
    </location>
</feature>
<evidence type="ECO:0000313" key="3">
    <source>
        <dbReference type="Proteomes" id="UP001603857"/>
    </source>
</evidence>